<feature type="chain" id="PRO_5030895472" description="DUF3617 domain-containing protein" evidence="1">
    <location>
        <begin position="24"/>
        <end position="138"/>
    </location>
</feature>
<dbReference type="RefSeq" id="WP_044330193.1">
    <property type="nucleotide sequence ID" value="NZ_CP010836.1"/>
</dbReference>
<dbReference type="InterPro" id="IPR022061">
    <property type="entry name" value="DUF3617"/>
</dbReference>
<gene>
    <name evidence="2" type="ORF">TS85_02305</name>
</gene>
<dbReference type="OrthoDB" id="7595119at2"/>
<sequence>MGLGRLLRPAVAGALLVVSAAGAARPAPVAQQAVPAAMSKIALGQWELKARDAGSRTLCLTHRATLIQLVHGTAQCSQVVMESSPNSATVRYSCPGRGQGRTTIIVETPQLINIDTQGVIDGEPFTAQFEGRRVGACR</sequence>
<name>A0A7U5BEN6_9SPHN</name>
<proteinExistence type="predicted"/>
<dbReference type="EMBL" id="CP010836">
    <property type="protein sequence ID" value="AJP70901.1"/>
    <property type="molecule type" value="Genomic_DNA"/>
</dbReference>
<reference evidence="2 3" key="1">
    <citation type="journal article" date="2015" name="Int. J. Syst. Evol. Microbiol.">
        <title>Sphingomonas hengshuiensis sp. nov., isolated from lake wetland.</title>
        <authorList>
            <person name="Wei S."/>
            <person name="Wang T."/>
            <person name="Liu H."/>
            <person name="Zhang C."/>
            <person name="Guo J."/>
            <person name="Wang Q."/>
            <person name="Liang K."/>
            <person name="Zhang Z."/>
        </authorList>
    </citation>
    <scope>NUCLEOTIDE SEQUENCE [LARGE SCALE GENOMIC DNA]</scope>
    <source>
        <strain evidence="2 3">WHSC-8</strain>
    </source>
</reference>
<organism evidence="2 3">
    <name type="scientific">Sphingomonas hengshuiensis</name>
    <dbReference type="NCBI Taxonomy" id="1609977"/>
    <lineage>
        <taxon>Bacteria</taxon>
        <taxon>Pseudomonadati</taxon>
        <taxon>Pseudomonadota</taxon>
        <taxon>Alphaproteobacteria</taxon>
        <taxon>Sphingomonadales</taxon>
        <taxon>Sphingomonadaceae</taxon>
        <taxon>Sphingomonas</taxon>
    </lineage>
</organism>
<evidence type="ECO:0000313" key="2">
    <source>
        <dbReference type="EMBL" id="AJP70901.1"/>
    </source>
</evidence>
<dbReference type="KEGG" id="sphi:TS85_02305"/>
<keyword evidence="3" id="KW-1185">Reference proteome</keyword>
<evidence type="ECO:0008006" key="4">
    <source>
        <dbReference type="Google" id="ProtNLM"/>
    </source>
</evidence>
<protein>
    <recommendedName>
        <fullName evidence="4">DUF3617 domain-containing protein</fullName>
    </recommendedName>
</protein>
<evidence type="ECO:0000313" key="3">
    <source>
        <dbReference type="Proteomes" id="UP000032300"/>
    </source>
</evidence>
<evidence type="ECO:0000256" key="1">
    <source>
        <dbReference type="SAM" id="SignalP"/>
    </source>
</evidence>
<keyword evidence="1" id="KW-0732">Signal</keyword>
<dbReference type="Pfam" id="PF12276">
    <property type="entry name" value="DUF3617"/>
    <property type="match status" value="1"/>
</dbReference>
<feature type="signal peptide" evidence="1">
    <location>
        <begin position="1"/>
        <end position="23"/>
    </location>
</feature>
<dbReference type="AlphaFoldDB" id="A0A7U5BEN6"/>
<dbReference type="Proteomes" id="UP000032300">
    <property type="component" value="Chromosome"/>
</dbReference>
<accession>A0A7U5BEN6</accession>
<reference evidence="2 3" key="2">
    <citation type="submission" date="2015-02" db="EMBL/GenBank/DDBJ databases">
        <title>The complete genome of Sphingomonas hengshuiensis sp. WHSC-8 isolated from soil of Hengshui Lake.</title>
        <authorList>
            <person name="Wei S."/>
            <person name="Guo J."/>
            <person name="Su C."/>
            <person name="Wu R."/>
            <person name="Zhang Z."/>
            <person name="Liang K."/>
            <person name="Li H."/>
            <person name="Wang T."/>
            <person name="Liu H."/>
            <person name="Zhang C."/>
            <person name="Li Z."/>
            <person name="Wang Q."/>
            <person name="Meng J."/>
        </authorList>
    </citation>
    <scope>NUCLEOTIDE SEQUENCE [LARGE SCALE GENOMIC DNA]</scope>
    <source>
        <strain evidence="2 3">WHSC-8</strain>
    </source>
</reference>